<name>A2DJ33_TRIV3</name>
<protein>
    <submittedName>
        <fullName evidence="4">Clan CA, family C1, cathepsin L-like cysteine peptidase</fullName>
    </submittedName>
</protein>
<feature type="domain" description="Cathepsin propeptide inhibitor" evidence="3">
    <location>
        <begin position="1"/>
        <end position="52"/>
    </location>
</feature>
<dbReference type="Pfam" id="PF08246">
    <property type="entry name" value="Inhibitor_I29"/>
    <property type="match status" value="1"/>
</dbReference>
<evidence type="ECO:0000313" key="5">
    <source>
        <dbReference type="Proteomes" id="UP000001542"/>
    </source>
</evidence>
<evidence type="ECO:0000256" key="1">
    <source>
        <dbReference type="ARBA" id="ARBA00008455"/>
    </source>
</evidence>
<dbReference type="InterPro" id="IPR013201">
    <property type="entry name" value="Prot_inhib_I29"/>
</dbReference>
<evidence type="ECO:0000313" key="4">
    <source>
        <dbReference type="EMBL" id="EAY19608.1"/>
    </source>
</evidence>
<dbReference type="CDD" id="cd02248">
    <property type="entry name" value="Peptidase_C1A"/>
    <property type="match status" value="1"/>
</dbReference>
<dbReference type="OMA" id="CWAFPVT"/>
<dbReference type="Proteomes" id="UP000001542">
    <property type="component" value="Unassembled WGS sequence"/>
</dbReference>
<dbReference type="GO" id="GO:0005764">
    <property type="term" value="C:lysosome"/>
    <property type="evidence" value="ECO:0000318"/>
    <property type="project" value="GO_Central"/>
</dbReference>
<dbReference type="PANTHER" id="PTHR12411">
    <property type="entry name" value="CYSTEINE PROTEASE FAMILY C1-RELATED"/>
    <property type="match status" value="1"/>
</dbReference>
<dbReference type="InParanoid" id="A2DJ33"/>
<dbReference type="VEuPathDB" id="TrichDB:TVAG_228710"/>
<dbReference type="GO" id="GO:0004197">
    <property type="term" value="F:cysteine-type endopeptidase activity"/>
    <property type="evidence" value="ECO:0000318"/>
    <property type="project" value="GO_Central"/>
</dbReference>
<evidence type="ECO:0000259" key="2">
    <source>
        <dbReference type="SMART" id="SM00645"/>
    </source>
</evidence>
<dbReference type="eggNOG" id="KOG1543">
    <property type="taxonomic scope" value="Eukaryota"/>
</dbReference>
<dbReference type="SUPFAM" id="SSF54001">
    <property type="entry name" value="Cysteine proteinases"/>
    <property type="match status" value="1"/>
</dbReference>
<accession>A2DJ33</accession>
<dbReference type="KEGG" id="tva:5465136"/>
<dbReference type="VEuPathDB" id="TrichDB:TVAGG3_0470830"/>
<dbReference type="EMBL" id="DS113206">
    <property type="protein sequence ID" value="EAY19608.1"/>
    <property type="molecule type" value="Genomic_DNA"/>
</dbReference>
<gene>
    <name evidence="4" type="ORF">TVAG_228710</name>
</gene>
<reference evidence="4" key="2">
    <citation type="journal article" date="2007" name="Science">
        <title>Draft genome sequence of the sexually transmitted pathogen Trichomonas vaginalis.</title>
        <authorList>
            <person name="Carlton J.M."/>
            <person name="Hirt R.P."/>
            <person name="Silva J.C."/>
            <person name="Delcher A.L."/>
            <person name="Schatz M."/>
            <person name="Zhao Q."/>
            <person name="Wortman J.R."/>
            <person name="Bidwell S.L."/>
            <person name="Alsmark U.C.M."/>
            <person name="Besteiro S."/>
            <person name="Sicheritz-Ponten T."/>
            <person name="Noel C.J."/>
            <person name="Dacks J.B."/>
            <person name="Foster P.G."/>
            <person name="Simillion C."/>
            <person name="Van de Peer Y."/>
            <person name="Miranda-Saavedra D."/>
            <person name="Barton G.J."/>
            <person name="Westrop G.D."/>
            <person name="Mueller S."/>
            <person name="Dessi D."/>
            <person name="Fiori P.L."/>
            <person name="Ren Q."/>
            <person name="Paulsen I."/>
            <person name="Zhang H."/>
            <person name="Bastida-Corcuera F.D."/>
            <person name="Simoes-Barbosa A."/>
            <person name="Brown M.T."/>
            <person name="Hayes R.D."/>
            <person name="Mukherjee M."/>
            <person name="Okumura C.Y."/>
            <person name="Schneider R."/>
            <person name="Smith A.J."/>
            <person name="Vanacova S."/>
            <person name="Villalvazo M."/>
            <person name="Haas B.J."/>
            <person name="Pertea M."/>
            <person name="Feldblyum T.V."/>
            <person name="Utterback T.R."/>
            <person name="Shu C.L."/>
            <person name="Osoegawa K."/>
            <person name="de Jong P.J."/>
            <person name="Hrdy I."/>
            <person name="Horvathova L."/>
            <person name="Zubacova Z."/>
            <person name="Dolezal P."/>
            <person name="Malik S.B."/>
            <person name="Logsdon J.M. Jr."/>
            <person name="Henze K."/>
            <person name="Gupta A."/>
            <person name="Wang C.C."/>
            <person name="Dunne R.L."/>
            <person name="Upcroft J.A."/>
            <person name="Upcroft P."/>
            <person name="White O."/>
            <person name="Salzberg S.L."/>
            <person name="Tang P."/>
            <person name="Chiu C.-H."/>
            <person name="Lee Y.-S."/>
            <person name="Embley T.M."/>
            <person name="Coombs G.H."/>
            <person name="Mottram J.C."/>
            <person name="Tachezy J."/>
            <person name="Fraser-Liggett C.M."/>
            <person name="Johnson P.J."/>
        </authorList>
    </citation>
    <scope>NUCLEOTIDE SEQUENCE [LARGE SCALE GENOMIC DNA]</scope>
    <source>
        <strain evidence="4">G3</strain>
    </source>
</reference>
<dbReference type="SMART" id="SM00645">
    <property type="entry name" value="Pept_C1"/>
    <property type="match status" value="1"/>
</dbReference>
<comment type="similarity">
    <text evidence="1">Belongs to the peptidase C1 family.</text>
</comment>
<dbReference type="SMART" id="SM00848">
    <property type="entry name" value="Inhibitor_I29"/>
    <property type="match status" value="1"/>
</dbReference>
<reference evidence="4" key="1">
    <citation type="submission" date="2006-10" db="EMBL/GenBank/DDBJ databases">
        <authorList>
            <person name="Amadeo P."/>
            <person name="Zhao Q."/>
            <person name="Wortman J."/>
            <person name="Fraser-Liggett C."/>
            <person name="Carlton J."/>
        </authorList>
    </citation>
    <scope>NUCLEOTIDE SEQUENCE</scope>
    <source>
        <strain evidence="4">G3</strain>
    </source>
</reference>
<dbReference type="InterPro" id="IPR013128">
    <property type="entry name" value="Peptidase_C1A"/>
</dbReference>
<evidence type="ECO:0000259" key="3">
    <source>
        <dbReference type="SMART" id="SM00848"/>
    </source>
</evidence>
<dbReference type="InterPro" id="IPR000668">
    <property type="entry name" value="Peptidase_C1A_C"/>
</dbReference>
<dbReference type="FunFam" id="3.90.70.10:FF:000457">
    <property type="entry name" value="Clan CA, family C1, cathepsin L-like cysteine peptidase"/>
    <property type="match status" value="1"/>
</dbReference>
<dbReference type="GO" id="GO:0051603">
    <property type="term" value="P:proteolysis involved in protein catabolic process"/>
    <property type="evidence" value="ECO:0000318"/>
    <property type="project" value="GO_Central"/>
</dbReference>
<dbReference type="InterPro" id="IPR038765">
    <property type="entry name" value="Papain-like_cys_pep_sf"/>
</dbReference>
<sequence length="293" mass="32928">MRENNYAYIGEEYAFRLGIYLSNMRYIKEHNKAGSSYKLEGNRFAAFTPAEYRSMLSKPKSLAKKFESAPLKHKEGAIPAEFDWRTKGVVTPVRYQEGCGAGWAFASAALQESMWAIYDRGLAHLSVQQLLDCDYNDDGCDGGSSDGASYFVLLNQYGMWMSDSDYPFKPYVGECKFDSSMAQSKFVQLTYTKNETDMAVTVATHGVLACGYDASAADFEWYSSCVYDNPDCDPWGICHWMMICGYGTDAGKDYWLAKNSFGSTWGMEGYIELVRNKDGQCGVDLLTFTHIIE</sequence>
<dbReference type="STRING" id="5722.A2DJ33"/>
<dbReference type="Pfam" id="PF00112">
    <property type="entry name" value="Peptidase_C1"/>
    <property type="match status" value="1"/>
</dbReference>
<dbReference type="RefSeq" id="XP_001580594.1">
    <property type="nucleotide sequence ID" value="XM_001580544.1"/>
</dbReference>
<feature type="domain" description="Peptidase C1A papain C-terminal" evidence="2">
    <location>
        <begin position="78"/>
        <end position="291"/>
    </location>
</feature>
<proteinExistence type="inferred from homology"/>
<dbReference type="AlphaFoldDB" id="A2DJ33"/>
<dbReference type="InterPro" id="IPR039417">
    <property type="entry name" value="Peptidase_C1A_papain-like"/>
</dbReference>
<keyword evidence="5" id="KW-1185">Reference proteome</keyword>
<dbReference type="SMR" id="A2DJ33"/>
<dbReference type="GO" id="GO:0005615">
    <property type="term" value="C:extracellular space"/>
    <property type="evidence" value="ECO:0000318"/>
    <property type="project" value="GO_Central"/>
</dbReference>
<dbReference type="Gene3D" id="3.90.70.10">
    <property type="entry name" value="Cysteine proteinases"/>
    <property type="match status" value="1"/>
</dbReference>
<organism evidence="4 5">
    <name type="scientific">Trichomonas vaginalis (strain ATCC PRA-98 / G3)</name>
    <dbReference type="NCBI Taxonomy" id="412133"/>
    <lineage>
        <taxon>Eukaryota</taxon>
        <taxon>Metamonada</taxon>
        <taxon>Parabasalia</taxon>
        <taxon>Trichomonadida</taxon>
        <taxon>Trichomonadidae</taxon>
        <taxon>Trichomonas</taxon>
    </lineage>
</organism>